<reference evidence="1 2" key="1">
    <citation type="journal article" date="2016" name="Virus Genes">
        <title>The genomes of three North American orthopoxviruses.</title>
        <authorList>
            <person name="Smithson C."/>
            <person name="Tang N."/>
            <person name="Sammons S."/>
            <person name="Frace M."/>
            <person name="Batra D."/>
            <person name="Li Y."/>
            <person name="Emerson G.L."/>
            <person name="Carroll D.S."/>
            <person name="Upton C."/>
        </authorList>
    </citation>
    <scope>NUCLEOTIDE SEQUENCE [LARGE SCALE GENOMIC DNA]</scope>
    <source>
        <strain evidence="1 2">WA</strain>
    </source>
</reference>
<evidence type="ECO:0000313" key="2">
    <source>
        <dbReference type="Proteomes" id="UP000201873"/>
    </source>
</evidence>
<keyword evidence="2" id="KW-1185">Reference proteome</keyword>
<sequence length="68" mass="7983">MENIITEDIINETHRELDIIRKNIEMENHKNKNKNRCSDYIEEALIINTSINSIDKEVIECISHNVGM</sequence>
<dbReference type="EMBL" id="KU749310">
    <property type="protein sequence ID" value="AOP31667.1"/>
    <property type="molecule type" value="Genomic_DNA"/>
</dbReference>
<proteinExistence type="predicted"/>
<gene>
    <name evidence="1" type="ORF">SKPV-WA-188</name>
</gene>
<dbReference type="RefSeq" id="YP_009282882.1">
    <property type="nucleotide sequence ID" value="NC_031038.1"/>
</dbReference>
<organism evidence="1 2">
    <name type="scientific">Skunkpox virus</name>
    <dbReference type="NCBI Taxonomy" id="160796"/>
    <lineage>
        <taxon>Viruses</taxon>
        <taxon>Varidnaviria</taxon>
        <taxon>Bamfordvirae</taxon>
        <taxon>Nucleocytoviricota</taxon>
        <taxon>Pokkesviricetes</taxon>
        <taxon>Chitovirales</taxon>
        <taxon>Poxviridae</taxon>
        <taxon>Chordopoxvirinae</taxon>
        <taxon>Orthopoxvirus</taxon>
        <taxon>Orthopoxvirus skunkpox</taxon>
    </lineage>
</organism>
<name>A0A1C9KBY1_9POXV</name>
<protein>
    <submittedName>
        <fullName evidence="1">Uncharacterized protein</fullName>
    </submittedName>
</protein>
<dbReference type="Pfam" id="PF07033">
    <property type="entry name" value="Orthopox_B11R"/>
    <property type="match status" value="1"/>
</dbReference>
<dbReference type="KEGG" id="vg:29057766"/>
<evidence type="ECO:0000313" key="1">
    <source>
        <dbReference type="EMBL" id="AOP31667.1"/>
    </source>
</evidence>
<accession>A0A1C9KBY1</accession>
<dbReference type="GeneID" id="29057766"/>
<dbReference type="OrthoDB" id="39307at10239"/>
<dbReference type="Proteomes" id="UP000201873">
    <property type="component" value="Segment"/>
</dbReference>
<dbReference type="InterPro" id="IPR009754">
    <property type="entry name" value="Orthopox_B11R"/>
</dbReference>